<reference evidence="3 4" key="3">
    <citation type="journal article" date="2020" name="BMC Genomics">
        <title>Intraspecific diversification of the crop wild relative Brassica cretica Lam. using demographic model selection.</title>
        <authorList>
            <person name="Kioukis A."/>
            <person name="Michalopoulou V.A."/>
            <person name="Briers L."/>
            <person name="Pirintsos S."/>
            <person name="Studholme D.J."/>
            <person name="Pavlidis P."/>
            <person name="Sarris P.F."/>
        </authorList>
    </citation>
    <scope>NUCLEOTIDE SEQUENCE [LARGE SCALE GENOMIC DNA]</scope>
    <source>
        <strain evidence="4">cv. PFS-1207/04</strain>
        <strain evidence="3">PFS-1207/04</strain>
    </source>
</reference>
<evidence type="ECO:0000313" key="3">
    <source>
        <dbReference type="EMBL" id="KAF3534835.1"/>
    </source>
</evidence>
<evidence type="ECO:0000313" key="2">
    <source>
        <dbReference type="EMBL" id="KAF2584707.1"/>
    </source>
</evidence>
<name>A0A3N6QW57_BRACR</name>
<dbReference type="EMBL" id="QGKY02000246">
    <property type="protein sequence ID" value="KAF2584707.1"/>
    <property type="molecule type" value="Genomic_DNA"/>
</dbReference>
<proteinExistence type="predicted"/>
<accession>A0A3N6QW57</accession>
<dbReference type="EMBL" id="QGKV02001507">
    <property type="protein sequence ID" value="KAF3534835.1"/>
    <property type="molecule type" value="Genomic_DNA"/>
</dbReference>
<reference evidence="3" key="2">
    <citation type="submission" date="2019-12" db="EMBL/GenBank/DDBJ databases">
        <authorList>
            <person name="Studholme D.J."/>
            <person name="Sarris P."/>
        </authorList>
    </citation>
    <scope>NUCLEOTIDE SEQUENCE</scope>
    <source>
        <strain evidence="3">PFS-1207/04</strain>
        <tissue evidence="3">Leaf</tissue>
    </source>
</reference>
<organism evidence="2">
    <name type="scientific">Brassica cretica</name>
    <name type="common">Mustard</name>
    <dbReference type="NCBI Taxonomy" id="69181"/>
    <lineage>
        <taxon>Eukaryota</taxon>
        <taxon>Viridiplantae</taxon>
        <taxon>Streptophyta</taxon>
        <taxon>Embryophyta</taxon>
        <taxon>Tracheophyta</taxon>
        <taxon>Spermatophyta</taxon>
        <taxon>Magnoliopsida</taxon>
        <taxon>eudicotyledons</taxon>
        <taxon>Gunneridae</taxon>
        <taxon>Pentapetalae</taxon>
        <taxon>rosids</taxon>
        <taxon>malvids</taxon>
        <taxon>Brassicales</taxon>
        <taxon>Brassicaceae</taxon>
        <taxon>Brassiceae</taxon>
        <taxon>Brassica</taxon>
    </lineage>
</organism>
<evidence type="ECO:0000313" key="4">
    <source>
        <dbReference type="Proteomes" id="UP000266723"/>
    </source>
</evidence>
<sequence length="68" mass="7765">MMGDATVRMKPMQKTQPFSTQEDLWSRHKGNRYSGVEADNATVEDVAVSRRGDFGIFGKKWIQQNIAF</sequence>
<protein>
    <submittedName>
        <fullName evidence="2">Uncharacterized protein</fullName>
    </submittedName>
</protein>
<gene>
    <name evidence="3" type="ORF">DY000_02042005</name>
    <name evidence="2" type="ORF">F2Q70_00036744</name>
</gene>
<feature type="compositionally biased region" description="Polar residues" evidence="1">
    <location>
        <begin position="13"/>
        <end position="23"/>
    </location>
</feature>
<comment type="caution">
    <text evidence="2">The sequence shown here is derived from an EMBL/GenBank/DDBJ whole genome shotgun (WGS) entry which is preliminary data.</text>
</comment>
<keyword evidence="4" id="KW-1185">Reference proteome</keyword>
<evidence type="ECO:0000256" key="1">
    <source>
        <dbReference type="SAM" id="MobiDB-lite"/>
    </source>
</evidence>
<reference evidence="2" key="1">
    <citation type="submission" date="2019-12" db="EMBL/GenBank/DDBJ databases">
        <title>Genome sequencing and annotation of Brassica cretica.</title>
        <authorList>
            <person name="Studholme D.J."/>
            <person name="Sarris P.F."/>
        </authorList>
    </citation>
    <scope>NUCLEOTIDE SEQUENCE</scope>
    <source>
        <strain evidence="2">PFS-102/07</strain>
        <tissue evidence="2">Leaf</tissue>
    </source>
</reference>
<dbReference type="AlphaFoldDB" id="A0A3N6QW57"/>
<feature type="region of interest" description="Disordered" evidence="1">
    <location>
        <begin position="1"/>
        <end position="24"/>
    </location>
</feature>
<dbReference type="Proteomes" id="UP000266723">
    <property type="component" value="Unassembled WGS sequence"/>
</dbReference>